<protein>
    <submittedName>
        <fullName evidence="2">Beta-lactamase family</fullName>
    </submittedName>
</protein>
<sequence length="294" mass="32214">MSFAAETIEQLTSLIDRAVADPLTMPGAAVVVFGKDGELFSYAAGKRGLESSEPMAVDTVFWLASCTMITGDIEVVRADGALEQKSNRITLRMPLAHTSGFGYSTSNPLLATYDRPFGFPNDEASPNFPYLSMPLAFHPGEDWACGVCINVAGIALQRSTGMAVGAYIQKHLFSPLGIDDFTFIPTQSMRDRLASMHLRAQDGRVSVQDHPFKASVEVDLKDPKGYSEDRAFWWWWSFRNTPCLCHVIIPAGFLAMLVNQGADPRSGVQLLSKEKIIQLWGAVEVVETAAMKSQ</sequence>
<proteinExistence type="predicted"/>
<feature type="domain" description="Beta-lactamase-related" evidence="1">
    <location>
        <begin position="86"/>
        <end position="213"/>
    </location>
</feature>
<dbReference type="InterPro" id="IPR012338">
    <property type="entry name" value="Beta-lactam/transpept-like"/>
</dbReference>
<dbReference type="Gene3D" id="3.40.710.10">
    <property type="entry name" value="DD-peptidase/beta-lactamase superfamily"/>
    <property type="match status" value="2"/>
</dbReference>
<dbReference type="Pfam" id="PF00144">
    <property type="entry name" value="Beta-lactamase"/>
    <property type="match status" value="1"/>
</dbReference>
<dbReference type="InterPro" id="IPR050789">
    <property type="entry name" value="Diverse_Enzym_Activities"/>
</dbReference>
<organism evidence="2 3">
    <name type="scientific">Fusarium beomiforme</name>
    <dbReference type="NCBI Taxonomy" id="44412"/>
    <lineage>
        <taxon>Eukaryota</taxon>
        <taxon>Fungi</taxon>
        <taxon>Dikarya</taxon>
        <taxon>Ascomycota</taxon>
        <taxon>Pezizomycotina</taxon>
        <taxon>Sordariomycetes</taxon>
        <taxon>Hypocreomycetidae</taxon>
        <taxon>Hypocreales</taxon>
        <taxon>Nectriaceae</taxon>
        <taxon>Fusarium</taxon>
        <taxon>Fusarium burgessii species complex</taxon>
    </lineage>
</organism>
<dbReference type="Proteomes" id="UP000730481">
    <property type="component" value="Unassembled WGS sequence"/>
</dbReference>
<comment type="caution">
    <text evidence="2">The sequence shown here is derived from an EMBL/GenBank/DDBJ whole genome shotgun (WGS) entry which is preliminary data.</text>
</comment>
<keyword evidence="3" id="KW-1185">Reference proteome</keyword>
<name>A0A9P5AG23_9HYPO</name>
<dbReference type="SUPFAM" id="SSF56601">
    <property type="entry name" value="beta-lactamase/transpeptidase-like"/>
    <property type="match status" value="1"/>
</dbReference>
<dbReference type="EMBL" id="PVQB02000369">
    <property type="protein sequence ID" value="KAF4338042.1"/>
    <property type="molecule type" value="Genomic_DNA"/>
</dbReference>
<reference evidence="2" key="1">
    <citation type="journal article" date="2017" name="Mycologia">
        <title>Fusarium algeriense, sp. nov., a novel toxigenic crown rot pathogen of durum wheat from Algeria is nested in the Fusarium burgessii species complex.</title>
        <authorList>
            <person name="Laraba I."/>
            <person name="Keddad A."/>
            <person name="Boureghda H."/>
            <person name="Abdallah N."/>
            <person name="Vaughan M.M."/>
            <person name="Proctor R.H."/>
            <person name="Busman M."/>
            <person name="O'Donnell K."/>
        </authorList>
    </citation>
    <scope>NUCLEOTIDE SEQUENCE</scope>
    <source>
        <strain evidence="2">NRRL 25174</strain>
    </source>
</reference>
<evidence type="ECO:0000313" key="3">
    <source>
        <dbReference type="Proteomes" id="UP000730481"/>
    </source>
</evidence>
<evidence type="ECO:0000259" key="1">
    <source>
        <dbReference type="Pfam" id="PF00144"/>
    </source>
</evidence>
<dbReference type="InterPro" id="IPR001466">
    <property type="entry name" value="Beta-lactam-related"/>
</dbReference>
<dbReference type="OrthoDB" id="428260at2759"/>
<gene>
    <name evidence="2" type="ORF">FBEOM_8047</name>
</gene>
<reference evidence="2" key="2">
    <citation type="submission" date="2020-02" db="EMBL/GenBank/DDBJ databases">
        <title>Identification and distribution of gene clusters putatively required for synthesis of sphingolipid metabolism inhibitors in phylogenetically diverse species of the filamentous fungus Fusarium.</title>
        <authorList>
            <person name="Kim H.-S."/>
            <person name="Busman M."/>
            <person name="Brown D.W."/>
            <person name="Divon H."/>
            <person name="Uhlig S."/>
            <person name="Proctor R.H."/>
        </authorList>
    </citation>
    <scope>NUCLEOTIDE SEQUENCE</scope>
    <source>
        <strain evidence="2">NRRL 25174</strain>
    </source>
</reference>
<dbReference type="PANTHER" id="PTHR43283">
    <property type="entry name" value="BETA-LACTAMASE-RELATED"/>
    <property type="match status" value="1"/>
</dbReference>
<accession>A0A9P5AG23</accession>
<dbReference type="AlphaFoldDB" id="A0A9P5AG23"/>
<evidence type="ECO:0000313" key="2">
    <source>
        <dbReference type="EMBL" id="KAF4338042.1"/>
    </source>
</evidence>
<dbReference type="PANTHER" id="PTHR43283:SF3">
    <property type="entry name" value="BETA-LACTAMASE FAMILY PROTEIN (AFU_ORTHOLOGUE AFUA_5G07500)"/>
    <property type="match status" value="1"/>
</dbReference>